<dbReference type="InterPro" id="IPR012337">
    <property type="entry name" value="RNaseH-like_sf"/>
</dbReference>
<sequence length="114" mass="13222">MKSYTKDRELLRPGITRFATVFIAIESLVRHSMELKRMCTNPEKRQSEAENISSIILNNKFWSRAPEVCSLMEPLGKVLKLVDQDKKATLPIAYEAMDRAKMAIKETVKDWQTY</sequence>
<reference evidence="1 2" key="1">
    <citation type="journal article" date="2013" name="Proc. Natl. Acad. Sci. U.S.A.">
        <title>Fine-scale variation in meiotic recombination in Mimulus inferred from population shotgun sequencing.</title>
        <authorList>
            <person name="Hellsten U."/>
            <person name="Wright K.M."/>
            <person name="Jenkins J."/>
            <person name="Shu S."/>
            <person name="Yuan Y."/>
            <person name="Wessler S.R."/>
            <person name="Schmutz J."/>
            <person name="Willis J.H."/>
            <person name="Rokhsar D.S."/>
        </authorList>
    </citation>
    <scope>NUCLEOTIDE SEQUENCE [LARGE SCALE GENOMIC DNA]</scope>
    <source>
        <strain evidence="2">cv. DUN x IM62</strain>
    </source>
</reference>
<dbReference type="STRING" id="4155.A0A022QX72"/>
<evidence type="ECO:0000313" key="1">
    <source>
        <dbReference type="EMBL" id="EYU33257.1"/>
    </source>
</evidence>
<evidence type="ECO:0000313" key="2">
    <source>
        <dbReference type="Proteomes" id="UP000030748"/>
    </source>
</evidence>
<keyword evidence="2" id="KW-1185">Reference proteome</keyword>
<protein>
    <submittedName>
        <fullName evidence="1">Uncharacterized protein</fullName>
    </submittedName>
</protein>
<name>A0A022QX72_ERYGU</name>
<dbReference type="SUPFAM" id="SSF53098">
    <property type="entry name" value="Ribonuclease H-like"/>
    <property type="match status" value="1"/>
</dbReference>
<accession>A0A022QX72</accession>
<dbReference type="AlphaFoldDB" id="A0A022QX72"/>
<dbReference type="EMBL" id="KI630781">
    <property type="protein sequence ID" value="EYU33257.1"/>
    <property type="molecule type" value="Genomic_DNA"/>
</dbReference>
<gene>
    <name evidence="1" type="ORF">MIMGU_mgv11b023271mg</name>
</gene>
<dbReference type="Proteomes" id="UP000030748">
    <property type="component" value="Unassembled WGS sequence"/>
</dbReference>
<organism evidence="1 2">
    <name type="scientific">Erythranthe guttata</name>
    <name type="common">Yellow monkey flower</name>
    <name type="synonym">Mimulus guttatus</name>
    <dbReference type="NCBI Taxonomy" id="4155"/>
    <lineage>
        <taxon>Eukaryota</taxon>
        <taxon>Viridiplantae</taxon>
        <taxon>Streptophyta</taxon>
        <taxon>Embryophyta</taxon>
        <taxon>Tracheophyta</taxon>
        <taxon>Spermatophyta</taxon>
        <taxon>Magnoliopsida</taxon>
        <taxon>eudicotyledons</taxon>
        <taxon>Gunneridae</taxon>
        <taxon>Pentapetalae</taxon>
        <taxon>asterids</taxon>
        <taxon>lamiids</taxon>
        <taxon>Lamiales</taxon>
        <taxon>Phrymaceae</taxon>
        <taxon>Erythranthe</taxon>
    </lineage>
</organism>
<proteinExistence type="predicted"/>